<gene>
    <name evidence="1" type="ORF">AN2V17_31560</name>
</gene>
<dbReference type="Proteomes" id="UP001374599">
    <property type="component" value="Unassembled WGS sequence"/>
</dbReference>
<sequence length="117" mass="13170">MLNCKYILFIVINDVKKSKSVKKKLAALGISRYTVIDTFGLSAIEGCNVKISSKMFNYMNNADNKKYNKTIFVALPTEEAVINVMDEIEIILDLNTDKTGKGIMFTVPIYKSHGIRI</sequence>
<comment type="caution">
    <text evidence="1">The sequence shown here is derived from an EMBL/GenBank/DDBJ whole genome shotgun (WGS) entry which is preliminary data.</text>
</comment>
<name>A0ACB5UN02_9FIRM</name>
<organism evidence="1 2">
    <name type="scientific">Vallitalea maricola</name>
    <dbReference type="NCBI Taxonomy" id="3074433"/>
    <lineage>
        <taxon>Bacteria</taxon>
        <taxon>Bacillati</taxon>
        <taxon>Bacillota</taxon>
        <taxon>Clostridia</taxon>
        <taxon>Lachnospirales</taxon>
        <taxon>Vallitaleaceae</taxon>
        <taxon>Vallitalea</taxon>
    </lineage>
</organism>
<reference evidence="1" key="1">
    <citation type="submission" date="2023-09" db="EMBL/GenBank/DDBJ databases">
        <title>Vallitalea sediminicola and Vallitalea maricola sp. nov., anaerobic bacteria isolated from marine sediment.</title>
        <authorList>
            <person name="Hirano S."/>
            <person name="Maeda A."/>
            <person name="Terahara T."/>
            <person name="Mori K."/>
            <person name="Hamada M."/>
            <person name="Matsumoto R."/>
            <person name="Kobayashi T."/>
        </authorList>
    </citation>
    <scope>NUCLEOTIDE SEQUENCE</scope>
    <source>
        <strain evidence="1">AN17-2</strain>
    </source>
</reference>
<keyword evidence="2" id="KW-1185">Reference proteome</keyword>
<accession>A0ACB5UN02</accession>
<evidence type="ECO:0000313" key="2">
    <source>
        <dbReference type="Proteomes" id="UP001374599"/>
    </source>
</evidence>
<evidence type="ECO:0000313" key="1">
    <source>
        <dbReference type="EMBL" id="GMQ63920.1"/>
    </source>
</evidence>
<proteinExistence type="predicted"/>
<dbReference type="EMBL" id="BTPU01000055">
    <property type="protein sequence ID" value="GMQ63920.1"/>
    <property type="molecule type" value="Genomic_DNA"/>
</dbReference>
<protein>
    <submittedName>
        <fullName evidence="1">Uncharacterized protein</fullName>
    </submittedName>
</protein>